<dbReference type="Gene3D" id="1.10.579.10">
    <property type="entry name" value="DNA Cyclobutane Dipyrimidine Photolyase, subunit A, domain 3"/>
    <property type="match status" value="1"/>
</dbReference>
<evidence type="ECO:0000256" key="12">
    <source>
        <dbReference type="ARBA" id="ARBA00033999"/>
    </source>
</evidence>
<protein>
    <recommendedName>
        <fullName evidence="4">Deoxyribodipyrimidine photo-lyase</fullName>
        <ecNumber evidence="3">4.1.99.3</ecNumber>
    </recommendedName>
    <alternativeName>
        <fullName evidence="11">DNA photolyase</fullName>
    </alternativeName>
    <alternativeName>
        <fullName evidence="14">Photoreactivating enzyme</fullName>
    </alternativeName>
</protein>
<dbReference type="GO" id="GO:0009650">
    <property type="term" value="P:UV protection"/>
    <property type="evidence" value="ECO:0007669"/>
    <property type="project" value="UniProtKB-ARBA"/>
</dbReference>
<dbReference type="EC" id="4.1.99.3" evidence="3"/>
<keyword evidence="10" id="KW-0456">Lyase</keyword>
<reference evidence="17 18" key="1">
    <citation type="submission" date="2017-06" db="EMBL/GenBank/DDBJ databases">
        <title>A platform for efficient transgenesis in Macrostomum lignano, a flatworm model organism for stem cell research.</title>
        <authorList>
            <person name="Berezikov E."/>
        </authorList>
    </citation>
    <scope>NUCLEOTIDE SEQUENCE [LARGE SCALE GENOMIC DNA]</scope>
    <source>
        <strain evidence="17">DV1</strain>
        <tissue evidence="17">Whole organism</tissue>
    </source>
</reference>
<dbReference type="FunFam" id="1.25.40.80:FF:000004">
    <property type="entry name" value="Deoxyribodipyrimidine photolyase"/>
    <property type="match status" value="1"/>
</dbReference>
<feature type="compositionally biased region" description="Low complexity" evidence="15">
    <location>
        <begin position="113"/>
        <end position="129"/>
    </location>
</feature>
<dbReference type="PROSITE" id="PS01083">
    <property type="entry name" value="DNA_PHOTOLYASES_2_1"/>
    <property type="match status" value="1"/>
</dbReference>
<accession>A0A267GHT6</accession>
<dbReference type="PANTHER" id="PTHR10211:SF0">
    <property type="entry name" value="DEOXYRIBODIPYRIMIDINE PHOTO-LYASE"/>
    <property type="match status" value="1"/>
</dbReference>
<organism evidence="17 18">
    <name type="scientific">Macrostomum lignano</name>
    <dbReference type="NCBI Taxonomy" id="282301"/>
    <lineage>
        <taxon>Eukaryota</taxon>
        <taxon>Metazoa</taxon>
        <taxon>Spiralia</taxon>
        <taxon>Lophotrochozoa</taxon>
        <taxon>Platyhelminthes</taxon>
        <taxon>Rhabditophora</taxon>
        <taxon>Macrostomorpha</taxon>
        <taxon>Macrostomida</taxon>
        <taxon>Macrostomidae</taxon>
        <taxon>Macrostomum</taxon>
    </lineage>
</organism>
<dbReference type="GO" id="GO:0000719">
    <property type="term" value="P:photoreactive repair"/>
    <property type="evidence" value="ECO:0007669"/>
    <property type="project" value="TreeGrafter"/>
</dbReference>
<evidence type="ECO:0000313" key="17">
    <source>
        <dbReference type="EMBL" id="PAA84977.1"/>
    </source>
</evidence>
<dbReference type="Gene3D" id="3.40.50.620">
    <property type="entry name" value="HUPs"/>
    <property type="match status" value="1"/>
</dbReference>
<evidence type="ECO:0000256" key="1">
    <source>
        <dbReference type="ARBA" id="ARBA00001974"/>
    </source>
</evidence>
<evidence type="ECO:0000256" key="7">
    <source>
        <dbReference type="ARBA" id="ARBA00022827"/>
    </source>
</evidence>
<dbReference type="InterPro" id="IPR008148">
    <property type="entry name" value="DNA_photolyase_2"/>
</dbReference>
<evidence type="ECO:0000256" key="2">
    <source>
        <dbReference type="ARBA" id="ARBA00006409"/>
    </source>
</evidence>
<dbReference type="Gene3D" id="1.25.40.80">
    <property type="match status" value="1"/>
</dbReference>
<dbReference type="STRING" id="282301.A0A267GHT6"/>
<dbReference type="NCBIfam" id="TIGR00591">
    <property type="entry name" value="phr2"/>
    <property type="match status" value="1"/>
</dbReference>
<dbReference type="InterPro" id="IPR052219">
    <property type="entry name" value="Photolyase_Class-2"/>
</dbReference>
<keyword evidence="18" id="KW-1185">Reference proteome</keyword>
<dbReference type="PROSITE" id="PS01084">
    <property type="entry name" value="DNA_PHOTOLYASES_2_2"/>
    <property type="match status" value="1"/>
</dbReference>
<comment type="function">
    <text evidence="13">Involved in repair of UV radiation-induced DNA damage. Catalyzes the light-dependent monomerization (300-600 nm) of cyclobutyl pyrimidine dimers (in cis-syn configuration), which are formed between adjacent bases on the same DNA strand upon exposure to ultraviolet radiation.</text>
</comment>
<dbReference type="Proteomes" id="UP000215902">
    <property type="component" value="Unassembled WGS sequence"/>
</dbReference>
<dbReference type="SUPFAM" id="SSF52425">
    <property type="entry name" value="Cryptochrome/photolyase, N-terminal domain"/>
    <property type="match status" value="1"/>
</dbReference>
<comment type="similarity">
    <text evidence="2">Belongs to the DNA photolyase class-2 family.</text>
</comment>
<feature type="non-terminal residue" evidence="17">
    <location>
        <position position="1"/>
    </location>
</feature>
<dbReference type="InterPro" id="IPR032673">
    <property type="entry name" value="DNA_photolyase_2_CS"/>
</dbReference>
<gene>
    <name evidence="17" type="ORF">BOX15_Mlig015516g1</name>
</gene>
<dbReference type="InterPro" id="IPR036155">
    <property type="entry name" value="Crypto/Photolyase_N_sf"/>
</dbReference>
<evidence type="ECO:0000256" key="10">
    <source>
        <dbReference type="ARBA" id="ARBA00023239"/>
    </source>
</evidence>
<dbReference type="FunFam" id="1.10.579.10:FF:000002">
    <property type="entry name" value="Deoxyribodipyrimidine photolyase"/>
    <property type="match status" value="1"/>
</dbReference>
<evidence type="ECO:0000256" key="9">
    <source>
        <dbReference type="ARBA" id="ARBA00023204"/>
    </source>
</evidence>
<dbReference type="AlphaFoldDB" id="A0A267GHT6"/>
<comment type="catalytic activity">
    <reaction evidence="12">
        <text>cyclobutadipyrimidine (in DNA) = 2 pyrimidine residues (in DNA).</text>
        <dbReference type="EC" id="4.1.99.3"/>
    </reaction>
</comment>
<keyword evidence="8" id="KW-0238">DNA-binding</keyword>
<dbReference type="EMBL" id="NIVC01000352">
    <property type="protein sequence ID" value="PAA84977.1"/>
    <property type="molecule type" value="Genomic_DNA"/>
</dbReference>
<evidence type="ECO:0000256" key="14">
    <source>
        <dbReference type="ARBA" id="ARBA00083107"/>
    </source>
</evidence>
<evidence type="ECO:0000256" key="5">
    <source>
        <dbReference type="ARBA" id="ARBA00022630"/>
    </source>
</evidence>
<evidence type="ECO:0000259" key="16">
    <source>
        <dbReference type="PROSITE" id="PS51645"/>
    </source>
</evidence>
<dbReference type="PROSITE" id="PS51645">
    <property type="entry name" value="PHR_CRY_ALPHA_BETA"/>
    <property type="match status" value="1"/>
</dbReference>
<evidence type="ECO:0000256" key="11">
    <source>
        <dbReference type="ARBA" id="ARBA00031671"/>
    </source>
</evidence>
<feature type="compositionally biased region" description="Polar residues" evidence="15">
    <location>
        <begin position="92"/>
        <end position="101"/>
    </location>
</feature>
<sequence>SKFKLEQLPKKKRRLDSASSSAEPEQQPKKKQHLDSANSSAEPEQQPKKKQRLDSANSSAEPEQQPKKKQHLDSANSSAEPEQQPQKKQQHLDSANSSAEPEQQPKKKQRLDSAGSSAEPSSSTSTSPTRPLMEFSYASASVEEFRFADKRVRLLTKKVKDLLPDGRCVIYWMSRDQRVQDNWALIHAQRLALRSRLPLCVAFNLVPKFLDATIRQFDFLLRGLEHVETECRRLDIDFRLLTGQPVDNLPRMVRDLSAAALVADFSPLRVPLNWANSVAAKLPAGVPMYQVDAHNIVPVWLASDKLEYAARTIRPKIHRYLGEYLTEFPRIERHPYRLPEADRAKPVNWKAARDSLEVNMSVLPVKWAEPGPVGASRTLAEFLQSRLRRFATGRNDPNVAALSNLSPWLHFGQISAQRCAFEAKKFRPSHKESVDAFIEESVVRRELADNFCLHNSNYDSLEGAYDWARETLQRHSRDARPYLYTRQELEEGRTHDRLWNAAQLQMVREAKMHGYLRMYWAKKILEWTESPAEALSISIYLNDKYNLDGRDPNGYVGCMWSICGVHDQGWGERAVFGKIRYMNYDGCKRKFDVEKFSTLYCGAGPAAGSSRPSTSKAGDKKQQSTLLKYLSKPKNKKR</sequence>
<keyword evidence="5" id="KW-0285">Flavoprotein</keyword>
<comment type="caution">
    <text evidence="17">The sequence shown here is derived from an EMBL/GenBank/DDBJ whole genome shotgun (WGS) entry which is preliminary data.</text>
</comment>
<dbReference type="GO" id="GO:0003904">
    <property type="term" value="F:deoxyribodipyrimidine photo-lyase activity"/>
    <property type="evidence" value="ECO:0007669"/>
    <property type="project" value="UniProtKB-EC"/>
</dbReference>
<evidence type="ECO:0000256" key="3">
    <source>
        <dbReference type="ARBA" id="ARBA00013149"/>
    </source>
</evidence>
<dbReference type="InterPro" id="IPR014729">
    <property type="entry name" value="Rossmann-like_a/b/a_fold"/>
</dbReference>
<evidence type="ECO:0000256" key="15">
    <source>
        <dbReference type="SAM" id="MobiDB-lite"/>
    </source>
</evidence>
<proteinExistence type="inferred from homology"/>
<dbReference type="InterPro" id="IPR006050">
    <property type="entry name" value="DNA_photolyase_N"/>
</dbReference>
<feature type="domain" description="Photolyase/cryptochrome alpha/beta" evidence="16">
    <location>
        <begin position="167"/>
        <end position="299"/>
    </location>
</feature>
<dbReference type="PANTHER" id="PTHR10211">
    <property type="entry name" value="DEOXYRIBODIPYRIMIDINE PHOTOLYASE"/>
    <property type="match status" value="1"/>
</dbReference>
<evidence type="ECO:0000313" key="18">
    <source>
        <dbReference type="Proteomes" id="UP000215902"/>
    </source>
</evidence>
<evidence type="ECO:0000256" key="6">
    <source>
        <dbReference type="ARBA" id="ARBA00022763"/>
    </source>
</evidence>
<keyword evidence="9" id="KW-0234">DNA repair</keyword>
<feature type="region of interest" description="Disordered" evidence="15">
    <location>
        <begin position="1"/>
        <end position="131"/>
    </location>
</feature>
<dbReference type="GO" id="GO:0003677">
    <property type="term" value="F:DNA binding"/>
    <property type="evidence" value="ECO:0007669"/>
    <property type="project" value="UniProtKB-KW"/>
</dbReference>
<evidence type="ECO:0000256" key="8">
    <source>
        <dbReference type="ARBA" id="ARBA00023125"/>
    </source>
</evidence>
<evidence type="ECO:0000256" key="4">
    <source>
        <dbReference type="ARBA" id="ARBA00014046"/>
    </source>
</evidence>
<dbReference type="InterPro" id="IPR036134">
    <property type="entry name" value="Crypto/Photolyase_FAD-like_sf"/>
</dbReference>
<evidence type="ECO:0000256" key="13">
    <source>
        <dbReference type="ARBA" id="ARBA00059220"/>
    </source>
</evidence>
<comment type="cofactor">
    <cofactor evidence="1">
        <name>FAD</name>
        <dbReference type="ChEBI" id="CHEBI:57692"/>
    </cofactor>
</comment>
<feature type="region of interest" description="Disordered" evidence="15">
    <location>
        <begin position="604"/>
        <end position="638"/>
    </location>
</feature>
<name>A0A267GHT6_9PLAT</name>
<dbReference type="OrthoDB" id="496749at2759"/>
<dbReference type="Pfam" id="PF00875">
    <property type="entry name" value="DNA_photolyase"/>
    <property type="match status" value="1"/>
</dbReference>
<keyword evidence="6" id="KW-0227">DNA damage</keyword>
<dbReference type="SUPFAM" id="SSF48173">
    <property type="entry name" value="Cryptochrome/photolyase FAD-binding domain"/>
    <property type="match status" value="1"/>
</dbReference>
<keyword evidence="7" id="KW-0274">FAD</keyword>
<dbReference type="FunFam" id="3.40.50.620:FF:000110">
    <property type="entry name" value="Deoxyribodipyrimidine photolyase"/>
    <property type="match status" value="1"/>
</dbReference>